<evidence type="ECO:0000313" key="2">
    <source>
        <dbReference type="Proteomes" id="UP000736583"/>
    </source>
</evidence>
<evidence type="ECO:0000313" key="1">
    <source>
        <dbReference type="EMBL" id="MBU5593091.1"/>
    </source>
</evidence>
<gene>
    <name evidence="1" type="ORF">KQI89_15175</name>
</gene>
<accession>A0ABS6F3L0</accession>
<dbReference type="EMBL" id="JAHLQL010000006">
    <property type="protein sequence ID" value="MBU5593091.1"/>
    <property type="molecule type" value="Genomic_DNA"/>
</dbReference>
<protein>
    <recommendedName>
        <fullName evidence="3">Endonuclease/exonuclease/phosphatase domain-containing protein</fullName>
    </recommendedName>
</protein>
<name>A0ABS6F3L0_9CLOT</name>
<proteinExistence type="predicted"/>
<dbReference type="Proteomes" id="UP000736583">
    <property type="component" value="Unassembled WGS sequence"/>
</dbReference>
<keyword evidence="2" id="KW-1185">Reference proteome</keyword>
<dbReference type="RefSeq" id="WP_216457772.1">
    <property type="nucleotide sequence ID" value="NZ_JAHLQL010000006.1"/>
</dbReference>
<sequence length="222" mass="25952">MTWNTELYVEKTLMPICKKYRSVINVVKGFLEKRNAICFLQEIPYLSNENWKEHTLYSELNKDFPNAEYDVIYNEGKQIMMTIAIAKKGLITKSYCDCFNSNRTVTVRYKDKNIVITGIHAFNGKDNKNYLESLNSCHSNIILGDFNAGDYEESENRDVFNGILKEYTCICNKNTRRCKYRVTPIDHIFVNMKGVSKYTGCTVHEEIECSDHYPITFDIEYE</sequence>
<evidence type="ECO:0008006" key="3">
    <source>
        <dbReference type="Google" id="ProtNLM"/>
    </source>
</evidence>
<comment type="caution">
    <text evidence="1">The sequence shown here is derived from an EMBL/GenBank/DDBJ whole genome shotgun (WGS) entry which is preliminary data.</text>
</comment>
<reference evidence="1 2" key="1">
    <citation type="submission" date="2021-06" db="EMBL/GenBank/DDBJ databases">
        <authorList>
            <person name="Sun Q."/>
            <person name="Li D."/>
        </authorList>
    </citation>
    <scope>NUCLEOTIDE SEQUENCE [LARGE SCALE GENOMIC DNA]</scope>
    <source>
        <strain evidence="1 2">MSJ-4</strain>
    </source>
</reference>
<organism evidence="1 2">
    <name type="scientific">Clostridium simiarum</name>
    <dbReference type="NCBI Taxonomy" id="2841506"/>
    <lineage>
        <taxon>Bacteria</taxon>
        <taxon>Bacillati</taxon>
        <taxon>Bacillota</taxon>
        <taxon>Clostridia</taxon>
        <taxon>Eubacteriales</taxon>
        <taxon>Clostridiaceae</taxon>
        <taxon>Clostridium</taxon>
    </lineage>
</organism>